<evidence type="ECO:0000313" key="2">
    <source>
        <dbReference type="EMBL" id="VGO19768.1"/>
    </source>
</evidence>
<proteinExistence type="predicted"/>
<evidence type="ECO:0000256" key="1">
    <source>
        <dbReference type="SAM" id="SignalP"/>
    </source>
</evidence>
<feature type="chain" id="PRO_5025388098" evidence="1">
    <location>
        <begin position="25"/>
        <end position="70"/>
    </location>
</feature>
<gene>
    <name evidence="2" type="ORF">SCARR_01827</name>
</gene>
<keyword evidence="1" id="KW-0732">Signal</keyword>
<dbReference type="Proteomes" id="UP000346198">
    <property type="component" value="Unassembled WGS sequence"/>
</dbReference>
<organism evidence="2 3">
    <name type="scientific">Pontiella sulfatireligans</name>
    <dbReference type="NCBI Taxonomy" id="2750658"/>
    <lineage>
        <taxon>Bacteria</taxon>
        <taxon>Pseudomonadati</taxon>
        <taxon>Kiritimatiellota</taxon>
        <taxon>Kiritimatiellia</taxon>
        <taxon>Kiritimatiellales</taxon>
        <taxon>Pontiellaceae</taxon>
        <taxon>Pontiella</taxon>
    </lineage>
</organism>
<dbReference type="AlphaFoldDB" id="A0A6C2UI13"/>
<protein>
    <submittedName>
        <fullName evidence="2">Uncharacterized protein</fullName>
    </submittedName>
</protein>
<keyword evidence="3" id="KW-1185">Reference proteome</keyword>
<dbReference type="EMBL" id="CAAHFH010000001">
    <property type="protein sequence ID" value="VGO19768.1"/>
    <property type="molecule type" value="Genomic_DNA"/>
</dbReference>
<evidence type="ECO:0000313" key="3">
    <source>
        <dbReference type="Proteomes" id="UP000346198"/>
    </source>
</evidence>
<sequence>MKSSEKTIIAGAVCLACFISQVWANTHYVDVNNATPSAPYTSWETAATTIQDAIHSHITCMRDQISMEIP</sequence>
<reference evidence="2 3" key="1">
    <citation type="submission" date="2019-04" db="EMBL/GenBank/DDBJ databases">
        <authorList>
            <person name="Van Vliet M D."/>
        </authorList>
    </citation>
    <scope>NUCLEOTIDE SEQUENCE [LARGE SCALE GENOMIC DNA]</scope>
    <source>
        <strain evidence="2 3">F21</strain>
    </source>
</reference>
<feature type="signal peptide" evidence="1">
    <location>
        <begin position="1"/>
        <end position="24"/>
    </location>
</feature>
<name>A0A6C2UI13_9BACT</name>
<accession>A0A6C2UI13</accession>